<dbReference type="EMBL" id="JACHIA010000005">
    <property type="protein sequence ID" value="MBB6070673.1"/>
    <property type="molecule type" value="Genomic_DNA"/>
</dbReference>
<dbReference type="AlphaFoldDB" id="A0A841GY52"/>
<protein>
    <submittedName>
        <fullName evidence="1">Uncharacterized protein</fullName>
    </submittedName>
</protein>
<proteinExistence type="predicted"/>
<keyword evidence="2" id="KW-1185">Reference proteome</keyword>
<evidence type="ECO:0000313" key="1">
    <source>
        <dbReference type="EMBL" id="MBB6070673.1"/>
    </source>
</evidence>
<gene>
    <name evidence="1" type="ORF">HNQ61_002294</name>
</gene>
<name>A0A841GY52_9BACT</name>
<accession>A0A841GY52</accession>
<evidence type="ECO:0000313" key="2">
    <source>
        <dbReference type="Proteomes" id="UP000582837"/>
    </source>
</evidence>
<sequence>MTDSGTMRPGLPRLSFFCELRPEPLARLFADARVPLLLAELEATVTLGLMDLSDERAAVVRMLNERGIPLNAWILLSEEGGYWCHSGNGGEVCARYDEFRAWTERHGLRWERVGIDIEPSIHDVRDARANPWTLLTRGVPRLFARIDEARATYEGLVASIRADGYPVDAYVFPFIHHERRAGTAALQRLTGMLDVAVDREVCMLYTSFVRPYGPGLLDLYAEHFPAVAIGVTGGGVEEGLRPPPSLSWDEFARDLRIARRHTDDLHVFSLEGCVDRGWLARLTTFDWNVHEPVPEFRARAEVLAGRLELALRVLERPGLAAAAAGLGAGLLAWGGWRAVKGIGNRE</sequence>
<organism evidence="1 2">
    <name type="scientific">Longimicrobium terrae</name>
    <dbReference type="NCBI Taxonomy" id="1639882"/>
    <lineage>
        <taxon>Bacteria</taxon>
        <taxon>Pseudomonadati</taxon>
        <taxon>Gemmatimonadota</taxon>
        <taxon>Longimicrobiia</taxon>
        <taxon>Longimicrobiales</taxon>
        <taxon>Longimicrobiaceae</taxon>
        <taxon>Longimicrobium</taxon>
    </lineage>
</organism>
<reference evidence="1 2" key="1">
    <citation type="submission" date="2020-08" db="EMBL/GenBank/DDBJ databases">
        <title>Genomic Encyclopedia of Type Strains, Phase IV (KMG-IV): sequencing the most valuable type-strain genomes for metagenomic binning, comparative biology and taxonomic classification.</title>
        <authorList>
            <person name="Goeker M."/>
        </authorList>
    </citation>
    <scope>NUCLEOTIDE SEQUENCE [LARGE SCALE GENOMIC DNA]</scope>
    <source>
        <strain evidence="1 2">DSM 29007</strain>
    </source>
</reference>
<comment type="caution">
    <text evidence="1">The sequence shown here is derived from an EMBL/GenBank/DDBJ whole genome shotgun (WGS) entry which is preliminary data.</text>
</comment>
<dbReference type="Proteomes" id="UP000582837">
    <property type="component" value="Unassembled WGS sequence"/>
</dbReference>
<dbReference type="RefSeq" id="WP_170034530.1">
    <property type="nucleotide sequence ID" value="NZ_JABDTL010000001.1"/>
</dbReference>